<reference evidence="3" key="1">
    <citation type="journal article" date="2019" name="Int. J. Syst. Evol. Microbiol.">
        <title>The Global Catalogue of Microorganisms (GCM) 10K type strain sequencing project: providing services to taxonomists for standard genome sequencing and annotation.</title>
        <authorList>
            <consortium name="The Broad Institute Genomics Platform"/>
            <consortium name="The Broad Institute Genome Sequencing Center for Infectious Disease"/>
            <person name="Wu L."/>
            <person name="Ma J."/>
        </authorList>
    </citation>
    <scope>NUCLEOTIDE SEQUENCE [LARGE SCALE GENOMIC DNA]</scope>
    <source>
        <strain evidence="3">JCM 30774</strain>
    </source>
</reference>
<feature type="chain" id="PRO_5045300320" evidence="1">
    <location>
        <begin position="23"/>
        <end position="189"/>
    </location>
</feature>
<accession>A0ABW4B7W9</accession>
<comment type="caution">
    <text evidence="2">The sequence shown here is derived from an EMBL/GenBank/DDBJ whole genome shotgun (WGS) entry which is preliminary data.</text>
</comment>
<feature type="signal peptide" evidence="1">
    <location>
        <begin position="1"/>
        <end position="22"/>
    </location>
</feature>
<dbReference type="Pfam" id="PF14352">
    <property type="entry name" value="DUF4402"/>
    <property type="match status" value="1"/>
</dbReference>
<dbReference type="RefSeq" id="WP_377369233.1">
    <property type="nucleotide sequence ID" value="NZ_JBHTMN010000018.1"/>
</dbReference>
<evidence type="ECO:0000256" key="1">
    <source>
        <dbReference type="SAM" id="SignalP"/>
    </source>
</evidence>
<gene>
    <name evidence="2" type="ORF">ACFQ45_15285</name>
</gene>
<organism evidence="2 3">
    <name type="scientific">Rhodanobacter aciditrophus</name>
    <dbReference type="NCBI Taxonomy" id="1623218"/>
    <lineage>
        <taxon>Bacteria</taxon>
        <taxon>Pseudomonadati</taxon>
        <taxon>Pseudomonadota</taxon>
        <taxon>Gammaproteobacteria</taxon>
        <taxon>Lysobacterales</taxon>
        <taxon>Rhodanobacteraceae</taxon>
        <taxon>Rhodanobacter</taxon>
    </lineage>
</organism>
<dbReference type="Proteomes" id="UP001597059">
    <property type="component" value="Unassembled WGS sequence"/>
</dbReference>
<sequence length="189" mass="19008">MRNSLKYMAISTLVLSTPFCVAETATQTASVTVQNAITITPGDILDFGTVYALADTSGTTVATLTIPSDGGTSTFTATTPSTANLVEIAAGAPATFTVSGVAPNTNLTLNLPTSAITLSGSNSATFTVDSFEATVTTSTATAYTSGSPNLATDSTGNATFAVGATLSTTNVAAYTDETYSGTFSVEVVY</sequence>
<dbReference type="InterPro" id="IPR025514">
    <property type="entry name" value="DUF4402"/>
</dbReference>
<dbReference type="EMBL" id="JBHTMN010000018">
    <property type="protein sequence ID" value="MFD1384730.1"/>
    <property type="molecule type" value="Genomic_DNA"/>
</dbReference>
<evidence type="ECO:0000313" key="3">
    <source>
        <dbReference type="Proteomes" id="UP001597059"/>
    </source>
</evidence>
<proteinExistence type="predicted"/>
<name>A0ABW4B7W9_9GAMM</name>
<protein>
    <submittedName>
        <fullName evidence="2">DUF4402 domain-containing protein</fullName>
    </submittedName>
</protein>
<evidence type="ECO:0000313" key="2">
    <source>
        <dbReference type="EMBL" id="MFD1384730.1"/>
    </source>
</evidence>
<keyword evidence="1" id="KW-0732">Signal</keyword>
<keyword evidence="3" id="KW-1185">Reference proteome</keyword>